<dbReference type="AlphaFoldDB" id="A0AAD6U3J2"/>
<accession>A0AAD6U3J2</accession>
<name>A0AAD6U3J2_9AGAR</name>
<reference evidence="1" key="1">
    <citation type="submission" date="2023-03" db="EMBL/GenBank/DDBJ databases">
        <title>Massive genome expansion in bonnet fungi (Mycena s.s.) driven by repeated elements and novel gene families across ecological guilds.</title>
        <authorList>
            <consortium name="Lawrence Berkeley National Laboratory"/>
            <person name="Harder C.B."/>
            <person name="Miyauchi S."/>
            <person name="Viragh M."/>
            <person name="Kuo A."/>
            <person name="Thoen E."/>
            <person name="Andreopoulos B."/>
            <person name="Lu D."/>
            <person name="Skrede I."/>
            <person name="Drula E."/>
            <person name="Henrissat B."/>
            <person name="Morin E."/>
            <person name="Kohler A."/>
            <person name="Barry K."/>
            <person name="LaButti K."/>
            <person name="Morin E."/>
            <person name="Salamov A."/>
            <person name="Lipzen A."/>
            <person name="Mereny Z."/>
            <person name="Hegedus B."/>
            <person name="Baldrian P."/>
            <person name="Stursova M."/>
            <person name="Weitz H."/>
            <person name="Taylor A."/>
            <person name="Grigoriev I.V."/>
            <person name="Nagy L.G."/>
            <person name="Martin F."/>
            <person name="Kauserud H."/>
        </authorList>
    </citation>
    <scope>NUCLEOTIDE SEQUENCE</scope>
    <source>
        <strain evidence="1">CBHHK173m</strain>
    </source>
</reference>
<evidence type="ECO:0000313" key="1">
    <source>
        <dbReference type="EMBL" id="KAJ7086397.1"/>
    </source>
</evidence>
<dbReference type="EMBL" id="JARJCN010000031">
    <property type="protein sequence ID" value="KAJ7086397.1"/>
    <property type="molecule type" value="Genomic_DNA"/>
</dbReference>
<proteinExistence type="predicted"/>
<comment type="caution">
    <text evidence="1">The sequence shown here is derived from an EMBL/GenBank/DDBJ whole genome shotgun (WGS) entry which is preliminary data.</text>
</comment>
<dbReference type="Proteomes" id="UP001222325">
    <property type="component" value="Unassembled WGS sequence"/>
</dbReference>
<gene>
    <name evidence="1" type="ORF">B0H15DRAFT_347616</name>
</gene>
<keyword evidence="2" id="KW-1185">Reference proteome</keyword>
<protein>
    <submittedName>
        <fullName evidence="1">Uncharacterized protein</fullName>
    </submittedName>
</protein>
<sequence>MTSDTYALSLPTELLYIIFRLTVSTVIPPSDAPPCQWPPFSDTLAPSREQINAALRAKQAIAQVCRAWRPVAAALLYEELIVTADNARILMELLEPSPQEEATASGLGQHVRYIKTHPSFGGSQSAACGITDFLRLCPNTESISICKADAFPETRLPAAPTTVAGEIVRPIDDTTRASIADALTSLKAIFWAKGPDDVQARLAQVHFLLHILELSPNVEFLSIPSSLDSMQQILSGLKATRHALQGIKYLELQSAGTFWVVPGPLWQEFLDLFPRLQEVSHYTLRPTIQKTVENHSVTSFRLGPYVPLEDYDIATQEALLGAEVSALAGPGFSSLQRVVLSGDWSTFIHLPVLQTFEQDLVACGRQLIFTEGRS</sequence>
<organism evidence="1 2">
    <name type="scientific">Mycena belliarum</name>
    <dbReference type="NCBI Taxonomy" id="1033014"/>
    <lineage>
        <taxon>Eukaryota</taxon>
        <taxon>Fungi</taxon>
        <taxon>Dikarya</taxon>
        <taxon>Basidiomycota</taxon>
        <taxon>Agaricomycotina</taxon>
        <taxon>Agaricomycetes</taxon>
        <taxon>Agaricomycetidae</taxon>
        <taxon>Agaricales</taxon>
        <taxon>Marasmiineae</taxon>
        <taxon>Mycenaceae</taxon>
        <taxon>Mycena</taxon>
    </lineage>
</organism>
<evidence type="ECO:0000313" key="2">
    <source>
        <dbReference type="Proteomes" id="UP001222325"/>
    </source>
</evidence>